<dbReference type="SMART" id="SM00248">
    <property type="entry name" value="ANK"/>
    <property type="match status" value="7"/>
</dbReference>
<dbReference type="RefSeq" id="WP_187072843.1">
    <property type="nucleotide sequence ID" value="NZ_JACRYL010000020.1"/>
</dbReference>
<keyword evidence="5" id="KW-1185">Reference proteome</keyword>
<dbReference type="InterPro" id="IPR002110">
    <property type="entry name" value="Ankyrin_rpt"/>
</dbReference>
<feature type="repeat" description="ANK" evidence="3">
    <location>
        <begin position="182"/>
        <end position="214"/>
    </location>
</feature>
<dbReference type="Pfam" id="PF13637">
    <property type="entry name" value="Ank_4"/>
    <property type="match status" value="1"/>
</dbReference>
<dbReference type="Proteomes" id="UP000652755">
    <property type="component" value="Unassembled WGS sequence"/>
</dbReference>
<comment type="caution">
    <text evidence="4">The sequence shown here is derived from an EMBL/GenBank/DDBJ whole genome shotgun (WGS) entry which is preliminary data.</text>
</comment>
<evidence type="ECO:0000256" key="2">
    <source>
        <dbReference type="ARBA" id="ARBA00023043"/>
    </source>
</evidence>
<dbReference type="InterPro" id="IPR036770">
    <property type="entry name" value="Ankyrin_rpt-contain_sf"/>
</dbReference>
<proteinExistence type="predicted"/>
<dbReference type="PROSITE" id="PS50088">
    <property type="entry name" value="ANK_REPEAT"/>
    <property type="match status" value="1"/>
</dbReference>
<gene>
    <name evidence="4" type="ORF">H7U22_18495</name>
</gene>
<protein>
    <submittedName>
        <fullName evidence="4">Ankyrin repeat domain-containing protein</fullName>
    </submittedName>
</protein>
<dbReference type="InterPro" id="IPR050745">
    <property type="entry name" value="Multifunctional_regulatory"/>
</dbReference>
<accession>A0ABR7KXE3</accession>
<dbReference type="PANTHER" id="PTHR24189">
    <property type="entry name" value="MYOTROPHIN"/>
    <property type="match status" value="1"/>
</dbReference>
<dbReference type="Pfam" id="PF12796">
    <property type="entry name" value="Ank_2"/>
    <property type="match status" value="1"/>
</dbReference>
<dbReference type="Gene3D" id="1.25.40.20">
    <property type="entry name" value="Ankyrin repeat-containing domain"/>
    <property type="match status" value="1"/>
</dbReference>
<organism evidence="4 5">
    <name type="scientific">Pedobacter fastidiosus</name>
    <dbReference type="NCBI Taxonomy" id="2765361"/>
    <lineage>
        <taxon>Bacteria</taxon>
        <taxon>Pseudomonadati</taxon>
        <taxon>Bacteroidota</taxon>
        <taxon>Sphingobacteriia</taxon>
        <taxon>Sphingobacteriales</taxon>
        <taxon>Sphingobacteriaceae</taxon>
        <taxon>Pedobacter</taxon>
    </lineage>
</organism>
<evidence type="ECO:0000256" key="3">
    <source>
        <dbReference type="PROSITE-ProRule" id="PRU00023"/>
    </source>
</evidence>
<evidence type="ECO:0000313" key="4">
    <source>
        <dbReference type="EMBL" id="MBC6112417.1"/>
    </source>
</evidence>
<evidence type="ECO:0000256" key="1">
    <source>
        <dbReference type="ARBA" id="ARBA00022737"/>
    </source>
</evidence>
<reference evidence="4 5" key="1">
    <citation type="submission" date="2020-08" db="EMBL/GenBank/DDBJ databases">
        <authorList>
            <person name="Sun Q."/>
            <person name="Inoue M."/>
        </authorList>
    </citation>
    <scope>NUCLEOTIDE SEQUENCE [LARGE SCALE GENOMIC DNA]</scope>
    <source>
        <strain evidence="4 5">CCM 8938</strain>
    </source>
</reference>
<dbReference type="PANTHER" id="PTHR24189:SF50">
    <property type="entry name" value="ANKYRIN REPEAT AND SOCS BOX PROTEIN 2"/>
    <property type="match status" value="1"/>
</dbReference>
<dbReference type="EMBL" id="JACRYL010000020">
    <property type="protein sequence ID" value="MBC6112417.1"/>
    <property type="molecule type" value="Genomic_DNA"/>
</dbReference>
<keyword evidence="1" id="KW-0677">Repeat</keyword>
<dbReference type="SUPFAM" id="SSF48403">
    <property type="entry name" value="Ankyrin repeat"/>
    <property type="match status" value="1"/>
</dbReference>
<sequence length="392" mass="44566">MSDQNLEQLLNSGNYPEALVQLTNGEKLPKTIQDFAKSQIFDNLFRNEEFEIIDNLIKTKAIEMDIYELDNFDKSIFQSVIRNLKDSNEGLDFFKSLISKFDNLNDEVEAKTLLGYFFEKGASLEKVKILVDAGCDVNFKNNAEENFIHQVVKTNLMKPDLSLSYLEFLINEGLDVNAPNIVKKTPLIAAIEFNREDYLDLLLENGANPNDIDKDGNSAFFYAVAHKLDLELYNKLRDYGTPDFDVQNRNQVTLLFEYIRMMYNSDDALKLLVKMIEDGADVYQTSIYYGKETTPLDLIAEKSAAVLEAVLETGNIDVNRQDAEGNTVLHKVCAYNVNYEADKAKETYRKVKLLIENGADISLTNDQDKTALMLASDDNLKIKTVELLMKQA</sequence>
<evidence type="ECO:0000313" key="5">
    <source>
        <dbReference type="Proteomes" id="UP000652755"/>
    </source>
</evidence>
<name>A0ABR7KXE3_9SPHI</name>
<keyword evidence="2 3" id="KW-0040">ANK repeat</keyword>